<feature type="transmembrane region" description="Helical" evidence="1">
    <location>
        <begin position="39"/>
        <end position="68"/>
    </location>
</feature>
<keyword evidence="1" id="KW-0472">Membrane</keyword>
<evidence type="ECO:0000256" key="1">
    <source>
        <dbReference type="SAM" id="Phobius"/>
    </source>
</evidence>
<dbReference type="RefSeq" id="WP_376805610.1">
    <property type="nucleotide sequence ID" value="NZ_JBHTAC010000005.1"/>
</dbReference>
<proteinExistence type="predicted"/>
<feature type="transmembrane region" description="Helical" evidence="1">
    <location>
        <begin position="80"/>
        <end position="102"/>
    </location>
</feature>
<keyword evidence="1" id="KW-1133">Transmembrane helix</keyword>
<keyword evidence="1" id="KW-0812">Transmembrane</keyword>
<gene>
    <name evidence="2" type="ORF">ACFQO7_06765</name>
</gene>
<feature type="transmembrane region" description="Helical" evidence="1">
    <location>
        <begin position="337"/>
        <end position="357"/>
    </location>
</feature>
<name>A0ABW2GUU7_9ACTN</name>
<dbReference type="Proteomes" id="UP001596392">
    <property type="component" value="Unassembled WGS sequence"/>
</dbReference>
<evidence type="ECO:0000313" key="2">
    <source>
        <dbReference type="EMBL" id="MFC7242181.1"/>
    </source>
</evidence>
<evidence type="ECO:0000313" key="3">
    <source>
        <dbReference type="Proteomes" id="UP001596392"/>
    </source>
</evidence>
<keyword evidence="3" id="KW-1185">Reference proteome</keyword>
<comment type="caution">
    <text evidence="2">The sequence shown here is derived from an EMBL/GenBank/DDBJ whole genome shotgun (WGS) entry which is preliminary data.</text>
</comment>
<organism evidence="2 3">
    <name type="scientific">Catellatospora aurea</name>
    <dbReference type="NCBI Taxonomy" id="1337874"/>
    <lineage>
        <taxon>Bacteria</taxon>
        <taxon>Bacillati</taxon>
        <taxon>Actinomycetota</taxon>
        <taxon>Actinomycetes</taxon>
        <taxon>Micromonosporales</taxon>
        <taxon>Micromonosporaceae</taxon>
        <taxon>Catellatospora</taxon>
    </lineage>
</organism>
<dbReference type="EMBL" id="JBHTAC010000005">
    <property type="protein sequence ID" value="MFC7242181.1"/>
    <property type="molecule type" value="Genomic_DNA"/>
</dbReference>
<sequence length="358" mass="38724">MTVTSEGTLDTTPLTVCSTRPEMRQFTARFLGHRSRWNVGVGLIVLYAVTTAVVAALVFAALALYALSADAPEDPLRGRALLLSIGTAACLVAAVFSWVAHVRRGEREELFRLHRFAAANGLDFTPEVREPDLPGLVFQRGTLRRASARLRRSGPRPLEVANHRAWIQKGRAGESLHWSYFALTLGRRMPRIVLEARSGGRRLGSSLPAQPATGRALLGGPFADTFRLHCPAEAEGWAGALFTPEIVARFVGPGQTVFDVEVVEDRLFVYSHVRLLSCADPRTWRWMSETADALYARLAELDDSAVAADSGPAGGADVSAEGLIGLAPPYAPLRRPFPAVVLVPLLLLVGVWVVAFAG</sequence>
<reference evidence="3" key="1">
    <citation type="journal article" date="2019" name="Int. J. Syst. Evol. Microbiol.">
        <title>The Global Catalogue of Microorganisms (GCM) 10K type strain sequencing project: providing services to taxonomists for standard genome sequencing and annotation.</title>
        <authorList>
            <consortium name="The Broad Institute Genomics Platform"/>
            <consortium name="The Broad Institute Genome Sequencing Center for Infectious Disease"/>
            <person name="Wu L."/>
            <person name="Ma J."/>
        </authorList>
    </citation>
    <scope>NUCLEOTIDE SEQUENCE [LARGE SCALE GENOMIC DNA]</scope>
    <source>
        <strain evidence="3">CGMCC 1.9106</strain>
    </source>
</reference>
<evidence type="ECO:0008006" key="4">
    <source>
        <dbReference type="Google" id="ProtNLM"/>
    </source>
</evidence>
<accession>A0ABW2GUU7</accession>
<protein>
    <recommendedName>
        <fullName evidence="4">DUF3137 domain-containing protein</fullName>
    </recommendedName>
</protein>